<dbReference type="PRINTS" id="PR00368">
    <property type="entry name" value="FADPNR"/>
</dbReference>
<keyword evidence="6" id="KW-1015">Disulfide bond</keyword>
<feature type="domain" description="Pyridine nucleotide-disulphide oxidoreductase dimerisation" evidence="11">
    <location>
        <begin position="341"/>
        <end position="446"/>
    </location>
</feature>
<evidence type="ECO:0000256" key="9">
    <source>
        <dbReference type="PIRSR" id="PIRSR000350-4"/>
    </source>
</evidence>
<dbReference type="GO" id="GO:0050660">
    <property type="term" value="F:flavin adenine dinucleotide binding"/>
    <property type="evidence" value="ECO:0007669"/>
    <property type="project" value="TreeGrafter"/>
</dbReference>
<keyword evidence="4" id="KW-0521">NADP</keyword>
<dbReference type="Gene3D" id="3.30.390.30">
    <property type="match status" value="1"/>
</dbReference>
<evidence type="ECO:0000259" key="11">
    <source>
        <dbReference type="Pfam" id="PF02852"/>
    </source>
</evidence>
<comment type="cofactor">
    <cofactor evidence="8">
        <name>FAD</name>
        <dbReference type="ChEBI" id="CHEBI:57692"/>
    </cofactor>
    <text evidence="8">Binds 1 FAD per subunit.</text>
</comment>
<dbReference type="InterPro" id="IPR036188">
    <property type="entry name" value="FAD/NAD-bd_sf"/>
</dbReference>
<evidence type="ECO:0000256" key="4">
    <source>
        <dbReference type="ARBA" id="ARBA00022857"/>
    </source>
</evidence>
<comment type="similarity">
    <text evidence="1 10">Belongs to the class-I pyridine nucleotide-disulfide oxidoreductase family.</text>
</comment>
<feature type="domain" description="FAD/NAD(P)-binding" evidence="12">
    <location>
        <begin position="5"/>
        <end position="321"/>
    </location>
</feature>
<evidence type="ECO:0000256" key="2">
    <source>
        <dbReference type="ARBA" id="ARBA00022630"/>
    </source>
</evidence>
<name>A0A1C4XWW4_9ACTN</name>
<dbReference type="GO" id="GO:0016668">
    <property type="term" value="F:oxidoreductase activity, acting on a sulfur group of donors, NAD(P) as acceptor"/>
    <property type="evidence" value="ECO:0007669"/>
    <property type="project" value="InterPro"/>
</dbReference>
<evidence type="ECO:0000256" key="3">
    <source>
        <dbReference type="ARBA" id="ARBA00022827"/>
    </source>
</evidence>
<evidence type="ECO:0000256" key="6">
    <source>
        <dbReference type="ARBA" id="ARBA00023157"/>
    </source>
</evidence>
<feature type="binding site" evidence="8">
    <location>
        <position position="306"/>
    </location>
    <ligand>
        <name>FAD</name>
        <dbReference type="ChEBI" id="CHEBI:57692"/>
    </ligand>
</feature>
<dbReference type="EMBL" id="FMCV01000009">
    <property type="protein sequence ID" value="SCF12989.1"/>
    <property type="molecule type" value="Genomic_DNA"/>
</dbReference>
<feature type="binding site" evidence="8">
    <location>
        <position position="200"/>
    </location>
    <ligand>
        <name>NAD(+)</name>
        <dbReference type="ChEBI" id="CHEBI:57540"/>
    </ligand>
</feature>
<evidence type="ECO:0000256" key="8">
    <source>
        <dbReference type="PIRSR" id="PIRSR000350-3"/>
    </source>
</evidence>
<dbReference type="Proteomes" id="UP000198551">
    <property type="component" value="Unassembled WGS sequence"/>
</dbReference>
<keyword evidence="13" id="KW-0670">Pyruvate</keyword>
<evidence type="ECO:0000259" key="12">
    <source>
        <dbReference type="Pfam" id="PF07992"/>
    </source>
</evidence>
<reference evidence="14" key="1">
    <citation type="submission" date="2016-06" db="EMBL/GenBank/DDBJ databases">
        <authorList>
            <person name="Varghese N."/>
        </authorList>
    </citation>
    <scope>NUCLEOTIDE SEQUENCE [LARGE SCALE GENOMIC DNA]</scope>
    <source>
        <strain evidence="14">DSM 45555</strain>
    </source>
</reference>
<dbReference type="PANTHER" id="PTHR43014">
    <property type="entry name" value="MERCURIC REDUCTASE"/>
    <property type="match status" value="1"/>
</dbReference>
<evidence type="ECO:0000256" key="1">
    <source>
        <dbReference type="ARBA" id="ARBA00007532"/>
    </source>
</evidence>
<keyword evidence="7 10" id="KW-0676">Redox-active center</keyword>
<dbReference type="InterPro" id="IPR008143">
    <property type="entry name" value="Ala_DH/PNT_CS2"/>
</dbReference>
<dbReference type="InterPro" id="IPR016156">
    <property type="entry name" value="FAD/NAD-linked_Rdtase_dimer_sf"/>
</dbReference>
<dbReference type="SUPFAM" id="SSF55424">
    <property type="entry name" value="FAD/NAD-linked reductases, dimerisation (C-terminal) domain"/>
    <property type="match status" value="1"/>
</dbReference>
<feature type="disulfide bond" description="Redox-active" evidence="9">
    <location>
        <begin position="41"/>
        <end position="46"/>
    </location>
</feature>
<protein>
    <submittedName>
        <fullName evidence="13">Pyruvate/2-oxoglutarate dehydrogenase complex, dihydrolipoamide dehydrogenase (E3) component</fullName>
    </submittedName>
</protein>
<dbReference type="InterPro" id="IPR023753">
    <property type="entry name" value="FAD/NAD-binding_dom"/>
</dbReference>
<dbReference type="InterPro" id="IPR012999">
    <property type="entry name" value="Pyr_OxRdtase_I_AS"/>
</dbReference>
<evidence type="ECO:0000256" key="7">
    <source>
        <dbReference type="ARBA" id="ARBA00023284"/>
    </source>
</evidence>
<feature type="binding site" evidence="8">
    <location>
        <position position="265"/>
    </location>
    <ligand>
        <name>NAD(+)</name>
        <dbReference type="ChEBI" id="CHEBI:57540"/>
    </ligand>
</feature>
<dbReference type="RefSeq" id="WP_091045638.1">
    <property type="nucleotide sequence ID" value="NZ_FMCV01000009.1"/>
</dbReference>
<evidence type="ECO:0000313" key="14">
    <source>
        <dbReference type="Proteomes" id="UP000198551"/>
    </source>
</evidence>
<dbReference type="AlphaFoldDB" id="A0A1C4XWW4"/>
<evidence type="ECO:0000313" key="13">
    <source>
        <dbReference type="EMBL" id="SCF12989.1"/>
    </source>
</evidence>
<dbReference type="InterPro" id="IPR001100">
    <property type="entry name" value="Pyr_nuc-diS_OxRdtase"/>
</dbReference>
<dbReference type="Gene3D" id="3.50.50.60">
    <property type="entry name" value="FAD/NAD(P)-binding domain"/>
    <property type="match status" value="2"/>
</dbReference>
<evidence type="ECO:0000256" key="5">
    <source>
        <dbReference type="ARBA" id="ARBA00023002"/>
    </source>
</evidence>
<sequence length="481" mass="50606">MTGLDLLVLGGGTAGLVSAVVAGGLGARVALVERDRTGGECLWTGCVPSKALIEAADLAQRMRRADRVGLTPVEPVVDLADVMAHVRAAQRTIAPHDAPERIRAAGAQVISDEVTFVGPRRVRLASDGRELTARCVLVAVGSEPAVPPVPGLADAGPLTSDTVWGLTTLPRRLLVLGGGPVGCELGQAFARLGSEVTLVERSPRLLAREDPEVGDLIAARLRDEGADVRTGTELREITGQGPWRARVDGARPGRIDVDRVLVAGGRRPRTAGLGLRDAGVTLTDRGAIRVDTRMRTSAPGVYAAGDVTGVLPFTQVAAHQAATATLNALFLLPRHVRYLSMPYVVFTDPEVARVGLRASQARSRWGGRAVLTRLDLAEVDRAVAAGRTDGWASLVADPAGRLVGATVVAPAAGEVIGELAALIARRGRLTELYRTVHPYPTYALAAVDAVGEHLQRRLLTPTTRRLTRPLLGALRAAARTS</sequence>
<dbReference type="Pfam" id="PF07992">
    <property type="entry name" value="Pyr_redox_2"/>
    <property type="match status" value="1"/>
</dbReference>
<dbReference type="PIRSF" id="PIRSF000350">
    <property type="entry name" value="Mercury_reductase_MerA"/>
    <property type="match status" value="1"/>
</dbReference>
<feature type="binding site" evidence="8">
    <location>
        <begin position="177"/>
        <end position="184"/>
    </location>
    <ligand>
        <name>NAD(+)</name>
        <dbReference type="ChEBI" id="CHEBI:57540"/>
    </ligand>
</feature>
<accession>A0A1C4XWW4</accession>
<dbReference type="GO" id="GO:0003955">
    <property type="term" value="F:NAD(P)H dehydrogenase (quinone) activity"/>
    <property type="evidence" value="ECO:0007669"/>
    <property type="project" value="TreeGrafter"/>
</dbReference>
<evidence type="ECO:0000256" key="10">
    <source>
        <dbReference type="RuleBase" id="RU003691"/>
    </source>
</evidence>
<dbReference type="PROSITE" id="PS00076">
    <property type="entry name" value="PYRIDINE_REDOX_1"/>
    <property type="match status" value="1"/>
</dbReference>
<keyword evidence="14" id="KW-1185">Reference proteome</keyword>
<dbReference type="SUPFAM" id="SSF51905">
    <property type="entry name" value="FAD/NAD(P)-binding domain"/>
    <property type="match status" value="1"/>
</dbReference>
<feature type="binding site" evidence="8">
    <location>
        <position position="50"/>
    </location>
    <ligand>
        <name>FAD</name>
        <dbReference type="ChEBI" id="CHEBI:57692"/>
    </ligand>
</feature>
<keyword evidence="5 10" id="KW-0560">Oxidoreductase</keyword>
<dbReference type="PROSITE" id="PS00837">
    <property type="entry name" value="ALADH_PNT_2"/>
    <property type="match status" value="1"/>
</dbReference>
<dbReference type="PRINTS" id="PR00411">
    <property type="entry name" value="PNDRDTASEI"/>
</dbReference>
<proteinExistence type="inferred from homology"/>
<dbReference type="InterPro" id="IPR004099">
    <property type="entry name" value="Pyr_nucl-diS_OxRdtase_dimer"/>
</dbReference>
<keyword evidence="2 10" id="KW-0285">Flavoprotein</keyword>
<keyword evidence="3 8" id="KW-0274">FAD</keyword>
<keyword evidence="8" id="KW-0547">Nucleotide-binding</keyword>
<gene>
    <name evidence="13" type="ORF">GA0070215_10921</name>
</gene>
<dbReference type="PANTHER" id="PTHR43014:SF2">
    <property type="entry name" value="MERCURIC REDUCTASE"/>
    <property type="match status" value="1"/>
</dbReference>
<keyword evidence="8" id="KW-0520">NAD</keyword>
<organism evidence="13 14">
    <name type="scientific">Micromonospora marina</name>
    <dbReference type="NCBI Taxonomy" id="307120"/>
    <lineage>
        <taxon>Bacteria</taxon>
        <taxon>Bacillati</taxon>
        <taxon>Actinomycetota</taxon>
        <taxon>Actinomycetes</taxon>
        <taxon>Micromonosporales</taxon>
        <taxon>Micromonosporaceae</taxon>
        <taxon>Micromonospora</taxon>
    </lineage>
</organism>
<dbReference type="Pfam" id="PF02852">
    <property type="entry name" value="Pyr_redox_dim"/>
    <property type="match status" value="1"/>
</dbReference>